<name>A0ABW1S2J5_9LACO</name>
<proteinExistence type="predicted"/>
<evidence type="ECO:0000313" key="1">
    <source>
        <dbReference type="EMBL" id="MFC6181651.1"/>
    </source>
</evidence>
<evidence type="ECO:0000313" key="2">
    <source>
        <dbReference type="Proteomes" id="UP001596282"/>
    </source>
</evidence>
<accession>A0ABW1S2J5</accession>
<comment type="caution">
    <text evidence="1">The sequence shown here is derived from an EMBL/GenBank/DDBJ whole genome shotgun (WGS) entry which is preliminary data.</text>
</comment>
<dbReference type="Proteomes" id="UP001596282">
    <property type="component" value="Unassembled WGS sequence"/>
</dbReference>
<keyword evidence="2" id="KW-1185">Reference proteome</keyword>
<reference evidence="2" key="1">
    <citation type="journal article" date="2019" name="Int. J. Syst. Evol. Microbiol.">
        <title>The Global Catalogue of Microorganisms (GCM) 10K type strain sequencing project: providing services to taxonomists for standard genome sequencing and annotation.</title>
        <authorList>
            <consortium name="The Broad Institute Genomics Platform"/>
            <consortium name="The Broad Institute Genome Sequencing Center for Infectious Disease"/>
            <person name="Wu L."/>
            <person name="Ma J."/>
        </authorList>
    </citation>
    <scope>NUCLEOTIDE SEQUENCE [LARGE SCALE GENOMIC DNA]</scope>
    <source>
        <strain evidence="2">CCM 8933</strain>
    </source>
</reference>
<dbReference type="EMBL" id="JBHSSC010000040">
    <property type="protein sequence ID" value="MFC6181651.1"/>
    <property type="molecule type" value="Genomic_DNA"/>
</dbReference>
<dbReference type="RefSeq" id="WP_137628590.1">
    <property type="nucleotide sequence ID" value="NZ_BJDJ01000010.1"/>
</dbReference>
<protein>
    <submittedName>
        <fullName evidence="1">Uncharacterized protein</fullName>
    </submittedName>
</protein>
<gene>
    <name evidence="1" type="ORF">ACFP5Y_10495</name>
</gene>
<sequence length="143" mass="16237">MHQTNVPPHLSKRVRFRGTFQRYGWQPGKRGDEPMLLLDAVTAGKKQTELTAVWCQLTRSLWELGELKTGDVIQFTGRLVAVDKYQLAQHPGLPTCYQVRLPLQAQLVAPIDQLRRRPLPLDKLDIVALIISRGDAPSRAAFW</sequence>
<organism evidence="1 2">
    <name type="scientific">Lactiplantibacillus daowaiensis</name>
    <dbReference type="NCBI Taxonomy" id="2559918"/>
    <lineage>
        <taxon>Bacteria</taxon>
        <taxon>Bacillati</taxon>
        <taxon>Bacillota</taxon>
        <taxon>Bacilli</taxon>
        <taxon>Lactobacillales</taxon>
        <taxon>Lactobacillaceae</taxon>
        <taxon>Lactiplantibacillus</taxon>
    </lineage>
</organism>